<organism evidence="1 2">
    <name type="scientific">Elysia crispata</name>
    <name type="common">lettuce slug</name>
    <dbReference type="NCBI Taxonomy" id="231223"/>
    <lineage>
        <taxon>Eukaryota</taxon>
        <taxon>Metazoa</taxon>
        <taxon>Spiralia</taxon>
        <taxon>Lophotrochozoa</taxon>
        <taxon>Mollusca</taxon>
        <taxon>Gastropoda</taxon>
        <taxon>Heterobranchia</taxon>
        <taxon>Euthyneura</taxon>
        <taxon>Panpulmonata</taxon>
        <taxon>Sacoglossa</taxon>
        <taxon>Placobranchoidea</taxon>
        <taxon>Plakobranchidae</taxon>
        <taxon>Elysia</taxon>
    </lineage>
</organism>
<evidence type="ECO:0000313" key="1">
    <source>
        <dbReference type="EMBL" id="KAK3804306.1"/>
    </source>
</evidence>
<reference evidence="1" key="1">
    <citation type="journal article" date="2023" name="G3 (Bethesda)">
        <title>A reference genome for the long-term kleptoplast-retaining sea slug Elysia crispata morphotype clarki.</title>
        <authorList>
            <person name="Eastman K.E."/>
            <person name="Pendleton A.L."/>
            <person name="Shaikh M.A."/>
            <person name="Suttiyut T."/>
            <person name="Ogas R."/>
            <person name="Tomko P."/>
            <person name="Gavelis G."/>
            <person name="Widhalm J.R."/>
            <person name="Wisecaver J.H."/>
        </authorList>
    </citation>
    <scope>NUCLEOTIDE SEQUENCE</scope>
    <source>
        <strain evidence="1">ECLA1</strain>
    </source>
</reference>
<gene>
    <name evidence="1" type="ORF">RRG08_039227</name>
</gene>
<protein>
    <submittedName>
        <fullName evidence="1">Uncharacterized protein</fullName>
    </submittedName>
</protein>
<dbReference type="AlphaFoldDB" id="A0AAE1BFZ4"/>
<proteinExistence type="predicted"/>
<comment type="caution">
    <text evidence="1">The sequence shown here is derived from an EMBL/GenBank/DDBJ whole genome shotgun (WGS) entry which is preliminary data.</text>
</comment>
<name>A0AAE1BFZ4_9GAST</name>
<keyword evidence="2" id="KW-1185">Reference proteome</keyword>
<accession>A0AAE1BFZ4</accession>
<dbReference type="EMBL" id="JAWDGP010000027">
    <property type="protein sequence ID" value="KAK3804306.1"/>
    <property type="molecule type" value="Genomic_DNA"/>
</dbReference>
<dbReference type="Proteomes" id="UP001283361">
    <property type="component" value="Unassembled WGS sequence"/>
</dbReference>
<sequence length="79" mass="8668">MQSNIGETLATVIRAVAVWTGNQIGCVSLVEKRKAPAQRQGIDYFERARCMARSEALGDTRDGREIRAANSGEIEVLEC</sequence>
<evidence type="ECO:0000313" key="2">
    <source>
        <dbReference type="Proteomes" id="UP001283361"/>
    </source>
</evidence>